<feature type="compositionally biased region" description="Low complexity" evidence="2">
    <location>
        <begin position="193"/>
        <end position="210"/>
    </location>
</feature>
<sequence>MNPSARTALAAVREGHRANDDCEHGDDTVAHRPDLDDGPASSARPSAPYPLPPESMASVTEETMSSTSGSQYSGYHGPAPQAQRWTAPHSHDIIDATTTVPVLHTQGNADNGGDAATTRSTLADAAGWGEESRNARTFVTSTAAGHGRGRTLSSLAMAAQLVSEGNDGAGESGRAELAEGVPASRAQDPMAERSSSAQGSPSQGPGVPRSLADLTQTDGNLCIALFVAAYFDFSRHSDRPIYQQSYPLPLPEPVVSDLVATLVEMLSVKHSHPDCVLRVLEAVPRAMHGTIRSAKTMRNIVLDVAIPPTTNKWARNRRALQNPERSIAVVNAIRRYLTEWLPALVTAGGIPCAMAASAANGLAIAAIPCIFGAVEVGEHGSRRVQWTLTRPEAAVAARYLCPSLNGENVAAMDSEMDVILDESDDDDDDAGLDAVPQTLLSYPPAANILVPPPPQAAVATAALAALALRPPPATSRPDPLANLTPADGNLCVALFVAVHADRQRNPARPIYQRSFSLPIPADGVTDLVEALCDILSTGTGLDRRLRSFPVSDTAPGQGTRAIHAQLRVRKTVRIALIEHVSGSSTLNISARRKLAERDPHRTPVVVAKIREYVTTWAPAMLAAPAQGLPFLISDTVGVIKYPITAIPCVFALGEEDRDGQRVVQWNREGADAVLFLYPGLVDELGAAAGGENGSEASGEPDVGIGHQQAMDVNWHPGTAVLHQYQPIPTRVLSRHNLLASMTPVDGNLCILLFIAACMDRLAMSDRPFYDKLFSLPLSDVDVSVLTMALTRALTSGVGLDREVRAFPDGTATPLSIQAPSARKHVRTLLAGATAPAEGTLQAVDVHRSVTLAARIRQYLTEWLPVLIDLGGIPLTGSESTASVATVPLAFELVVGADGRRAMRWVAATPETAKAAEVLYVGMYDEVAALRRAGVLVPSTSVAPRVPGPTDTAQPVQPAALGPMASDALDWDDGDRSALDDTNRDATDRNVRATAAAPAAWTPRDYNLCIALFAVAYDDQRAHPTRAIYQAEYSLPLTAPETAVLIDHFVALLGDRLNLQLAFFNPPKPDAPGDGTMNKRRTIRTALTELHADANAIGRAAFKALGRSAHAHPAVRLAIARYLTSWIPAVVGTAGFRIVAHGVVGVHVVPAVLERHVRDDGQSILQWAKLPEHAEDAANALFSEMVKRSRYSAGQMAGWEPAVMYDSAHTGAASDQGGAARYQDGAALGQGDAAHDPAVNEVRDQADLARGEVNTAGDQVVPHDQVAKGQMGQAGALRDHDVTMHDQIDMMRDYPMHEVDSARAQYDAPRDQADAAHALASASTDQGNVANTEAVVDPATEYPAIRNRNLCIALFAVAFDDQRANPTRAIYQSAYPLPLTDQHCTQLVNHLVSILGEKLNHQLAFLVESNTTVTIDRRRTIRLILSELIVGTRIPAGARPSLSRTPHLNPAVRQCIERYLTAWVPAIARSPGFPIPAGVLPVNAIPAALELHDSEDGHQMLRWRNLPDRDTAAVDAFLSETVKKSRDSSQASQQTNLATSSPRVGLEPPQPAGPPGTGTEPGLCAARESPVIEANRLAASITHGRDDMVRYQANPTTHDKVDTAHKHVHVAHVHVDLAHEHVHAANDWNGAAGDQDMVGHDDSDGAIHNQIDPARNQVAAVAREHADAVPGQDLPVRDQPDAERAQDDAARDQLDAVLAQASLIASRDNVVDQEGHVDPASEFTTISNCNLCIALFAAAYDDQCTNPTRAIYQSEYPLPLTYQDTALLVDHFTAILGPRLNLRLSAFTSPSEINWRRTVRVVLTDLIAGGADAARAVHLFGKTAHLHPVVRHAITQYVTSWILAIAGKPGFPIQPGVAAINDIPGVLKQVEHIDGRRVLRWTNLPERCSVAATALFAGTVKRTSQRPNVRPSTPHRPEGPGATRALPTVEFHVDAAREHIDATHSRVGAYVDQDAASSNEPHVTVHDHNGPAPDLQAAEAAHAQADDEVRDLDTVAHDDAVRDQRIAAGALQPGIGGDVVAADPTAGEALTIGNYNMCIALFAAAYEDQCNNSTRAIYQTEFPHPLTDEHRTLLIHHLTSILGDRLNLRMTAFASTGSICKKRTIRAVLTELYADANLGRGALQALGKSAHLHPAVQQQLEHYLTTWIPAVAGSPGFLIRTSELAVRAVPGVLEQFHRDDGQHVLRWVNLPEHCGVAANAFFAGTVKRSRPSSQAPQQVDVEPPHQALRSDVPADVSSSGNLNTVRDEEDVADRVGDALGDHVDVVGDSNTTSSINVCIALFGAVFDDQRNHPTRSIYQAEYPLPLVGHDMAQLVDHFVSILGERADLRLAAFSTDGKINRRRTIRVILTELIAGGTSMSRGAFQYLGKTAHSHRIVRQAIERYLTEWIPAITGSPGFPIQAGAAPINFMPGVLEQGVRDDGQPVLRWVKLPDRCGATASAVIFELARQTPDPHVAALVQTGFAVGAPHPPSSRPSTASSSLSSHSDLHGTARPAAVDAHAAAEPGLAQVDVNPAPDSIAASNGFAIDAQPVHDLDSDSDLSSLDEGGDRSFFDEDDEIDGAMDELPAPELMPIDKHNVCIALFAAVHDDQRTNPTRAVYQNEYSLPLSNEHRGHLVDHLASALGERLNLRLAFFIKSRTDGSIDRRHTIRMILIELFAGSRARLIRQTPLGVAPHLNPTVRQHLEQYLTTWIPSLAGSPGFPIQSGALATDFIPGVLEQYERDDGQRALRWVKLPDRYSAVAQYFSDVLTRFRDLRPRDSDPSAQHPVEESVAARVGDAPLESDIALPPTGDRSLTSQWALGNLGMIVWSAVANDKRRDPTRAIYGKAFALTANKGLDRPQRNELVAHLVQCCEAANAKVVWQAPPRGTEPQQELVPMTVPHALRLIANPVRKRGSPRSARLSTFVAEYIDALCAQCDPASTWTTPSGQTIPRVLDHDPAALDGAWTLTWSAQLASSAVSFWAPDGTASVDYKQVRLRRPQPASSKTTTRPPMATSSPSLTRPLPTNRPVGLERTASELRALTNRCQVRLCRLVGRLEQHMLATLHLPANRGNMGEVLATWSSHVKSTASAASLDPTTDEDDLAPYLASFLASQLVTEFSTRVASLMDADAEVMCRAVRDVIERIHDLADDPATQTVYLSGLYDSAAPWVQAMRAALDATWDLFRMLNLHRAPTLAVDVVRDAVLEMVTVLATLARAGVRAEFPALGCGYDAPRMVAMGRPAFTPTARQERFPDPATDPLTPQLQSPSDAWSPLLLTSHPAIPPPVTPSPRPPPPSFGSPSHDANHGQTKKRPRPAESEHAAAEPRSCVDCGDTEAFEWRQDPITGRWMCNTCRRRRQLSANVVPLPLVPTLVPSTHPTQSRTPGAADSGRDTIAPGSGRAESAQGVAHVAVEESPVPSKRPRTEPPAPPLPSPGQYGRLPRPSPTGSPCVGCQATTSKLWHEAGRYCASCGLRRIHAARKQGAVYHANSSSAPSAPPRPDPARSDAEPGSSVGAGDGRGRAIDEEPADARSLKRRRDSIETMYTLGQSSRVPRPSSTGLPCAECQTSTSLVWYEAGRYCGSCGCRRISAATAASNQATMPSGPSVSGRPDLASDEAQPAGSDAIGTVHDRRRASEQEPTDVPSPKRRHVETLHCACGSTALPDDTTWSRDMHRNPVCRACQERTRAHEVPITAVPISPQPRPPASPAGASNSLTGTPQQAQPGAAASSVEAPVSTHASASAEQPERAADSK</sequence>
<evidence type="ECO:0000313" key="4">
    <source>
        <dbReference type="EMBL" id="KNE63501.1"/>
    </source>
</evidence>
<reference evidence="4 5" key="1">
    <citation type="submission" date="2009-11" db="EMBL/GenBank/DDBJ databases">
        <title>Annotation of Allomyces macrogynus ATCC 38327.</title>
        <authorList>
            <consortium name="The Broad Institute Genome Sequencing Platform"/>
            <person name="Russ C."/>
            <person name="Cuomo C."/>
            <person name="Burger G."/>
            <person name="Gray M.W."/>
            <person name="Holland P.W.H."/>
            <person name="King N."/>
            <person name="Lang F.B.F."/>
            <person name="Roger A.J."/>
            <person name="Ruiz-Trillo I."/>
            <person name="Young S.K."/>
            <person name="Zeng Q."/>
            <person name="Gargeya S."/>
            <person name="Fitzgerald M."/>
            <person name="Haas B."/>
            <person name="Abouelleil A."/>
            <person name="Alvarado L."/>
            <person name="Arachchi H.M."/>
            <person name="Berlin A."/>
            <person name="Chapman S.B."/>
            <person name="Gearin G."/>
            <person name="Goldberg J."/>
            <person name="Griggs A."/>
            <person name="Gujja S."/>
            <person name="Hansen M."/>
            <person name="Heiman D."/>
            <person name="Howarth C."/>
            <person name="Larimer J."/>
            <person name="Lui A."/>
            <person name="MacDonald P.J.P."/>
            <person name="McCowen C."/>
            <person name="Montmayeur A."/>
            <person name="Murphy C."/>
            <person name="Neiman D."/>
            <person name="Pearson M."/>
            <person name="Priest M."/>
            <person name="Roberts A."/>
            <person name="Saif S."/>
            <person name="Shea T."/>
            <person name="Sisk P."/>
            <person name="Stolte C."/>
            <person name="Sykes S."/>
            <person name="Wortman J."/>
            <person name="Nusbaum C."/>
            <person name="Birren B."/>
        </authorList>
    </citation>
    <scope>NUCLEOTIDE SEQUENCE [LARGE SCALE GENOMIC DNA]</scope>
    <source>
        <strain evidence="4 5">ATCC 38327</strain>
    </source>
</reference>
<feature type="region of interest" description="Disordered" evidence="2">
    <location>
        <begin position="2535"/>
        <end position="2555"/>
    </location>
</feature>
<dbReference type="PROSITE" id="PS50114">
    <property type="entry name" value="GATA_ZN_FINGER_2"/>
    <property type="match status" value="1"/>
</dbReference>
<feature type="region of interest" description="Disordered" evidence="2">
    <location>
        <begin position="2465"/>
        <end position="2498"/>
    </location>
</feature>
<feature type="region of interest" description="Disordered" evidence="2">
    <location>
        <begin position="3464"/>
        <end position="3540"/>
    </location>
</feature>
<feature type="region of interest" description="Disordered" evidence="2">
    <location>
        <begin position="1901"/>
        <end position="1923"/>
    </location>
</feature>
<evidence type="ECO:0000313" key="5">
    <source>
        <dbReference type="Proteomes" id="UP000054350"/>
    </source>
</evidence>
<feature type="compositionally biased region" description="Polar residues" evidence="2">
    <location>
        <begin position="3525"/>
        <end position="3540"/>
    </location>
</feature>
<keyword evidence="1" id="KW-0863">Zinc-finger</keyword>
<feature type="compositionally biased region" description="Low complexity" evidence="2">
    <location>
        <begin position="3687"/>
        <end position="3709"/>
    </location>
</feature>
<protein>
    <recommendedName>
        <fullName evidence="3">GATA-type domain-containing protein</fullName>
    </recommendedName>
</protein>
<feature type="region of interest" description="Disordered" evidence="2">
    <location>
        <begin position="3226"/>
        <end position="3308"/>
    </location>
</feature>
<evidence type="ECO:0000256" key="1">
    <source>
        <dbReference type="PROSITE-ProRule" id="PRU00094"/>
    </source>
</evidence>
<dbReference type="eggNOG" id="ENOG502TEFX">
    <property type="taxonomic scope" value="Eukaryota"/>
</dbReference>
<gene>
    <name evidence="4" type="ORF">AMAG_19009</name>
</gene>
<feature type="compositionally biased region" description="Polar residues" evidence="2">
    <location>
        <begin position="1527"/>
        <end position="1541"/>
    </location>
</feature>
<dbReference type="GO" id="GO:0006355">
    <property type="term" value="P:regulation of DNA-templated transcription"/>
    <property type="evidence" value="ECO:0007669"/>
    <property type="project" value="InterPro"/>
</dbReference>
<feature type="region of interest" description="Disordered" evidence="2">
    <location>
        <begin position="1520"/>
        <end position="1563"/>
    </location>
</feature>
<feature type="region of interest" description="Disordered" evidence="2">
    <location>
        <begin position="164"/>
        <end position="212"/>
    </location>
</feature>
<feature type="compositionally biased region" description="Low complexity" evidence="2">
    <location>
        <begin position="2473"/>
        <end position="2484"/>
    </location>
</feature>
<dbReference type="VEuPathDB" id="FungiDB:AMAG_19009"/>
<evidence type="ECO:0000256" key="2">
    <source>
        <dbReference type="SAM" id="MobiDB-lite"/>
    </source>
</evidence>
<feature type="region of interest" description="Disordered" evidence="2">
    <location>
        <begin position="3351"/>
        <end position="3431"/>
    </location>
</feature>
<dbReference type="SUPFAM" id="SSF57716">
    <property type="entry name" value="Glucocorticoid receptor-like (DNA-binding domain)"/>
    <property type="match status" value="1"/>
</dbReference>
<feature type="compositionally biased region" description="Basic and acidic residues" evidence="2">
    <location>
        <begin position="3294"/>
        <end position="3303"/>
    </location>
</feature>
<dbReference type="Proteomes" id="UP000054350">
    <property type="component" value="Unassembled WGS sequence"/>
</dbReference>
<dbReference type="GO" id="GO:0043565">
    <property type="term" value="F:sequence-specific DNA binding"/>
    <property type="evidence" value="ECO:0007669"/>
    <property type="project" value="InterPro"/>
</dbReference>
<dbReference type="InterPro" id="IPR000679">
    <property type="entry name" value="Znf_GATA"/>
</dbReference>
<feature type="compositionally biased region" description="Basic and acidic residues" evidence="2">
    <location>
        <begin position="1674"/>
        <end position="1688"/>
    </location>
</feature>
<feature type="compositionally biased region" description="Polar residues" evidence="2">
    <location>
        <begin position="3240"/>
        <end position="3249"/>
    </location>
</feature>
<dbReference type="PANTHER" id="PTHR24216">
    <property type="entry name" value="PAXILLIN-RELATED"/>
    <property type="match status" value="1"/>
</dbReference>
<feature type="region of interest" description="Disordered" evidence="2">
    <location>
        <begin position="3573"/>
        <end position="3629"/>
    </location>
</feature>
<evidence type="ECO:0000259" key="3">
    <source>
        <dbReference type="PROSITE" id="PS50114"/>
    </source>
</evidence>
<feature type="compositionally biased region" description="Pro residues" evidence="2">
    <location>
        <begin position="3261"/>
        <end position="3277"/>
    </location>
</feature>
<dbReference type="PANTHER" id="PTHR24216:SF65">
    <property type="entry name" value="PAXILLIN-LIKE PROTEIN 1"/>
    <property type="match status" value="1"/>
</dbReference>
<feature type="compositionally biased region" description="Polar residues" evidence="2">
    <location>
        <begin position="3573"/>
        <end position="3585"/>
    </location>
</feature>
<dbReference type="EMBL" id="GG745342">
    <property type="protein sequence ID" value="KNE63501.1"/>
    <property type="molecule type" value="Genomic_DNA"/>
</dbReference>
<organism evidence="4 5">
    <name type="scientific">Allomyces macrogynus (strain ATCC 38327)</name>
    <name type="common">Allomyces javanicus var. macrogynus</name>
    <dbReference type="NCBI Taxonomy" id="578462"/>
    <lineage>
        <taxon>Eukaryota</taxon>
        <taxon>Fungi</taxon>
        <taxon>Fungi incertae sedis</taxon>
        <taxon>Blastocladiomycota</taxon>
        <taxon>Blastocladiomycetes</taxon>
        <taxon>Blastocladiales</taxon>
        <taxon>Blastocladiaceae</taxon>
        <taxon>Allomyces</taxon>
    </lineage>
</organism>
<name>A0A0L0SLV2_ALLM3</name>
<accession>A0A0L0SLV2</accession>
<dbReference type="SMART" id="SM00401">
    <property type="entry name" value="ZnF_GATA"/>
    <property type="match status" value="2"/>
</dbReference>
<feature type="compositionally biased region" description="Polar residues" evidence="2">
    <location>
        <begin position="1901"/>
        <end position="1910"/>
    </location>
</feature>
<keyword evidence="1" id="KW-0862">Zinc</keyword>
<feature type="compositionally biased region" description="Polar residues" evidence="2">
    <location>
        <begin position="57"/>
        <end position="73"/>
    </location>
</feature>
<reference evidence="5" key="2">
    <citation type="submission" date="2009-11" db="EMBL/GenBank/DDBJ databases">
        <title>The Genome Sequence of Allomyces macrogynus strain ATCC 38327.</title>
        <authorList>
            <consortium name="The Broad Institute Genome Sequencing Platform"/>
            <person name="Russ C."/>
            <person name="Cuomo C."/>
            <person name="Shea T."/>
            <person name="Young S.K."/>
            <person name="Zeng Q."/>
            <person name="Koehrsen M."/>
            <person name="Haas B."/>
            <person name="Borodovsky M."/>
            <person name="Guigo R."/>
            <person name="Alvarado L."/>
            <person name="Berlin A."/>
            <person name="Borenstein D."/>
            <person name="Chen Z."/>
            <person name="Engels R."/>
            <person name="Freedman E."/>
            <person name="Gellesch M."/>
            <person name="Goldberg J."/>
            <person name="Griggs A."/>
            <person name="Gujja S."/>
            <person name="Heiman D."/>
            <person name="Hepburn T."/>
            <person name="Howarth C."/>
            <person name="Jen D."/>
            <person name="Larson L."/>
            <person name="Lewis B."/>
            <person name="Mehta T."/>
            <person name="Park D."/>
            <person name="Pearson M."/>
            <person name="Roberts A."/>
            <person name="Saif S."/>
            <person name="Shenoy N."/>
            <person name="Sisk P."/>
            <person name="Stolte C."/>
            <person name="Sykes S."/>
            <person name="Walk T."/>
            <person name="White J."/>
            <person name="Yandava C."/>
            <person name="Burger G."/>
            <person name="Gray M.W."/>
            <person name="Holland P.W.H."/>
            <person name="King N."/>
            <person name="Lang F.B.F."/>
            <person name="Roger A.J."/>
            <person name="Ruiz-Trillo I."/>
            <person name="Lander E."/>
            <person name="Nusbaum C."/>
        </authorList>
    </citation>
    <scope>NUCLEOTIDE SEQUENCE [LARGE SCALE GENOMIC DNA]</scope>
    <source>
        <strain evidence="5">ATCC 38327</strain>
    </source>
</reference>
<feature type="region of interest" description="Disordered" evidence="2">
    <location>
        <begin position="1663"/>
        <end position="1688"/>
    </location>
</feature>
<feature type="region of interest" description="Disordered" evidence="2">
    <location>
        <begin position="1"/>
        <end position="85"/>
    </location>
</feature>
<feature type="compositionally biased region" description="Basic and acidic residues" evidence="2">
    <location>
        <begin position="13"/>
        <end position="35"/>
    </location>
</feature>
<dbReference type="GO" id="GO:0008270">
    <property type="term" value="F:zinc ion binding"/>
    <property type="evidence" value="ECO:0007669"/>
    <property type="project" value="UniProtKB-KW"/>
</dbReference>
<feature type="compositionally biased region" description="Basic and acidic residues" evidence="2">
    <location>
        <begin position="3498"/>
        <end position="3512"/>
    </location>
</feature>
<keyword evidence="5" id="KW-1185">Reference proteome</keyword>
<feature type="domain" description="GATA-type" evidence="3">
    <location>
        <begin position="3302"/>
        <end position="3362"/>
    </location>
</feature>
<proteinExistence type="predicted"/>
<feature type="compositionally biased region" description="Polar residues" evidence="2">
    <location>
        <begin position="2982"/>
        <end position="3000"/>
    </location>
</feature>
<feature type="region of interest" description="Disordered" evidence="2">
    <location>
        <begin position="2208"/>
        <end position="2241"/>
    </location>
</feature>
<keyword evidence="1" id="KW-0479">Metal-binding</keyword>
<feature type="region of interest" description="Disordered" evidence="2">
    <location>
        <begin position="2978"/>
        <end position="3009"/>
    </location>
</feature>
<feature type="region of interest" description="Disordered" evidence="2">
    <location>
        <begin position="3671"/>
        <end position="3732"/>
    </location>
</feature>